<gene>
    <name evidence="2" type="ORF">OEA66_07345</name>
</gene>
<dbReference type="RefSeq" id="WP_267280750.1">
    <property type="nucleotide sequence ID" value="NZ_JAOVZV010000005.1"/>
</dbReference>
<proteinExistence type="predicted"/>
<dbReference type="InterPro" id="IPR036866">
    <property type="entry name" value="RibonucZ/Hydroxyglut_hydro"/>
</dbReference>
<name>A0ABT3Y204_9FLAO</name>
<evidence type="ECO:0000313" key="3">
    <source>
        <dbReference type="Proteomes" id="UP001070176"/>
    </source>
</evidence>
<dbReference type="Pfam" id="PF00753">
    <property type="entry name" value="Lactamase_B"/>
    <property type="match status" value="1"/>
</dbReference>
<comment type="caution">
    <text evidence="2">The sequence shown here is derived from an EMBL/GenBank/DDBJ whole genome shotgun (WGS) entry which is preliminary data.</text>
</comment>
<dbReference type="SUPFAM" id="SSF56281">
    <property type="entry name" value="Metallo-hydrolase/oxidoreductase"/>
    <property type="match status" value="1"/>
</dbReference>
<dbReference type="PANTHER" id="PTHR30619">
    <property type="entry name" value="DNA INTERNALIZATION/COMPETENCE PROTEIN COMEC/REC2"/>
    <property type="match status" value="1"/>
</dbReference>
<keyword evidence="3" id="KW-1185">Reference proteome</keyword>
<organism evidence="2 3">
    <name type="scientific">Chryseobacterium luquanense</name>
    <dbReference type="NCBI Taxonomy" id="2983766"/>
    <lineage>
        <taxon>Bacteria</taxon>
        <taxon>Pseudomonadati</taxon>
        <taxon>Bacteroidota</taxon>
        <taxon>Flavobacteriia</taxon>
        <taxon>Flavobacteriales</taxon>
        <taxon>Weeksellaceae</taxon>
        <taxon>Chryseobacterium group</taxon>
        <taxon>Chryseobacterium</taxon>
    </lineage>
</organism>
<accession>A0ABT3Y204</accession>
<dbReference type="Proteomes" id="UP001070176">
    <property type="component" value="Unassembled WGS sequence"/>
</dbReference>
<sequence>MEKVSDNNLKTQLLVLPAHHGDSLIIKTFDKYKNEFNIVIDGGTAKTFDETLKKELRKIPLINILVLSHIDSDHIAGLIKFLKNFHFNPNQVGEYWFNSKNIKLISYSENISFSQAIDFEQLLIEKGEIKEKLQNNVVVGYKPTLPDGIEIEIISPSQEIIDHLYKKWDDLSDEFSKKITDINISSLKTSQIDRGSLLQLAKFDDKPEKSITSDIVNSSSIAFIFKTFDMSVLFLSDSHPTFVESVLRSKGYSEANKLNVDFVKVSHHGSKNNTTTSLLDIIDCDKFIISTNGGNAWHTHPDRETIARILYHTERQKLDKPPLRKIYLNYSKELISRNAGIFVNDEDLKEGNWQLFEKANIFEND</sequence>
<protein>
    <submittedName>
        <fullName evidence="2">MBL fold metallo-hydrolase</fullName>
    </submittedName>
</protein>
<evidence type="ECO:0000259" key="1">
    <source>
        <dbReference type="Pfam" id="PF00753"/>
    </source>
</evidence>
<evidence type="ECO:0000313" key="2">
    <source>
        <dbReference type="EMBL" id="MCX8532163.1"/>
    </source>
</evidence>
<dbReference type="EMBL" id="JAOVZV010000005">
    <property type="protein sequence ID" value="MCX8532163.1"/>
    <property type="molecule type" value="Genomic_DNA"/>
</dbReference>
<reference evidence="2" key="1">
    <citation type="submission" date="2022-10" db="EMBL/GenBank/DDBJ databases">
        <title>Chryseobacterium sp. nov., a novel bacterial species.</title>
        <authorList>
            <person name="Cao Y."/>
        </authorList>
    </citation>
    <scope>NUCLEOTIDE SEQUENCE</scope>
    <source>
        <strain evidence="2">KC 927</strain>
    </source>
</reference>
<dbReference type="InterPro" id="IPR052159">
    <property type="entry name" value="Competence_DNA_uptake"/>
</dbReference>
<feature type="domain" description="Metallo-beta-lactamase" evidence="1">
    <location>
        <begin position="34"/>
        <end position="89"/>
    </location>
</feature>
<dbReference type="PANTHER" id="PTHR30619:SF1">
    <property type="entry name" value="RECOMBINATION PROTEIN 2"/>
    <property type="match status" value="1"/>
</dbReference>
<dbReference type="Gene3D" id="3.60.15.10">
    <property type="entry name" value="Ribonuclease Z/Hydroxyacylglutathione hydrolase-like"/>
    <property type="match status" value="1"/>
</dbReference>
<dbReference type="InterPro" id="IPR001279">
    <property type="entry name" value="Metallo-B-lactamas"/>
</dbReference>